<evidence type="ECO:0000313" key="2">
    <source>
        <dbReference type="Proteomes" id="UP000526125"/>
    </source>
</evidence>
<organism evidence="1 2">
    <name type="scientific">Paenibacillus xylanilyticus</name>
    <dbReference type="NCBI Taxonomy" id="248903"/>
    <lineage>
        <taxon>Bacteria</taxon>
        <taxon>Bacillati</taxon>
        <taxon>Bacillota</taxon>
        <taxon>Bacilli</taxon>
        <taxon>Bacillales</taxon>
        <taxon>Paenibacillaceae</taxon>
        <taxon>Paenibacillus</taxon>
    </lineage>
</organism>
<keyword evidence="2" id="KW-1185">Reference proteome</keyword>
<dbReference type="Proteomes" id="UP000526125">
    <property type="component" value="Unassembled WGS sequence"/>
</dbReference>
<evidence type="ECO:0000313" key="1">
    <source>
        <dbReference type="EMBL" id="NUU74261.1"/>
    </source>
</evidence>
<dbReference type="AlphaFoldDB" id="A0A7Y6ET68"/>
<name>A0A7Y6ET68_9BACL</name>
<gene>
    <name evidence="1" type="ORF">HP552_03105</name>
</gene>
<accession>A0A7Y6ET68</accession>
<reference evidence="1 2" key="1">
    <citation type="submission" date="2020-05" db="EMBL/GenBank/DDBJ databases">
        <title>Genome Sequencing of Type Strains.</title>
        <authorList>
            <person name="Lemaire J.F."/>
            <person name="Inderbitzin P."/>
            <person name="Gregorio O.A."/>
            <person name="Collins S.B."/>
            <person name="Wespe N."/>
            <person name="Knight-Connoni V."/>
        </authorList>
    </citation>
    <scope>NUCLEOTIDE SEQUENCE [LARGE SCALE GENOMIC DNA]</scope>
    <source>
        <strain evidence="1 2">LMG 21957</strain>
    </source>
</reference>
<dbReference type="EMBL" id="JABMCB010000134">
    <property type="protein sequence ID" value="NUU74261.1"/>
    <property type="molecule type" value="Genomic_DNA"/>
</dbReference>
<proteinExistence type="predicted"/>
<comment type="caution">
    <text evidence="1">The sequence shown here is derived from an EMBL/GenBank/DDBJ whole genome shotgun (WGS) entry which is preliminary data.</text>
</comment>
<sequence>MNKIHVIIAQTIETTTGLSTQVVRTYITGMMPQVGHKIRERSFGIGIDHVIEEVVIDYDADECCAYLQTITLDGAELEDLRGYVNEYVQDGWEWPRPL</sequence>
<dbReference type="RefSeq" id="WP_175394195.1">
    <property type="nucleotide sequence ID" value="NZ_JABMCB010000134.1"/>
</dbReference>
<protein>
    <submittedName>
        <fullName evidence="1">Uncharacterized protein</fullName>
    </submittedName>
</protein>